<feature type="domain" description="PpiC" evidence="4">
    <location>
        <begin position="121"/>
        <end position="222"/>
    </location>
</feature>
<dbReference type="PANTHER" id="PTHR47245:SF2">
    <property type="entry name" value="PEPTIDYL-PROLYL CIS-TRANS ISOMERASE HP_0175-RELATED"/>
    <property type="match status" value="1"/>
</dbReference>
<dbReference type="InterPro" id="IPR023058">
    <property type="entry name" value="PPIase_PpiC_CS"/>
</dbReference>
<accession>A0ABS5JU66</accession>
<keyword evidence="3" id="KW-0732">Signal</keyword>
<dbReference type="Pfam" id="PF00639">
    <property type="entry name" value="Rotamase"/>
    <property type="match status" value="1"/>
</dbReference>
<dbReference type="RefSeq" id="WP_212215231.1">
    <property type="nucleotide sequence ID" value="NZ_JAGUCO010000003.1"/>
</dbReference>
<feature type="signal peptide" evidence="3">
    <location>
        <begin position="1"/>
        <end position="24"/>
    </location>
</feature>
<organism evidence="5 6">
    <name type="scientific">Carboxylicivirga linearis</name>
    <dbReference type="NCBI Taxonomy" id="1628157"/>
    <lineage>
        <taxon>Bacteria</taxon>
        <taxon>Pseudomonadati</taxon>
        <taxon>Bacteroidota</taxon>
        <taxon>Bacteroidia</taxon>
        <taxon>Marinilabiliales</taxon>
        <taxon>Marinilabiliaceae</taxon>
        <taxon>Carboxylicivirga</taxon>
    </lineage>
</organism>
<gene>
    <name evidence="5" type="ORF">KEM10_06930</name>
</gene>
<reference evidence="5 6" key="1">
    <citation type="journal article" date="2015" name="Int. J. Syst. Evol. Microbiol.">
        <title>Carboxylicivirga linearis sp. nov., isolated from a sea cucumber culture pond.</title>
        <authorList>
            <person name="Wang F.Q."/>
            <person name="Zhou Y.X."/>
            <person name="Lin X.Z."/>
            <person name="Chen G.J."/>
            <person name="Du Z.J."/>
        </authorList>
    </citation>
    <scope>NUCLEOTIDE SEQUENCE [LARGE SCALE GENOMIC DNA]</scope>
    <source>
        <strain evidence="5 6">FB218</strain>
    </source>
</reference>
<keyword evidence="2" id="KW-0175">Coiled coil</keyword>
<sequence>MNKQNIFRSILVAILTLTTLVSEAQNTNLLTVDDHQYSIDEFNYIYNKNNSLSQNPLSKKEYIPLFVNYKLKVLEAMDQGYDTIPSFKSELEYYRNELAKPYLTDKKATEAVIEEAYNHLSYELNAYHILVKLPQSPSPADTLSAYNKIKEIQSQITDLDSFEKLAKEKSDCPSSAKGGNLGYFTGFMMVYPFEKAAYNTEVGQASDITRTSFGYHLIYVKDKRPNQGEIKVAHIMKMYPQNAPQTVKDKAKVEIDSIYALLQNGADFTEMVKKYTDDKNSLSTNGELPWFNTGRMVPEFADAAFALTENGQISEPVQTPFGWHIIKRVDKKSMKSLEDSREEIEQKIKRDERAYAGKKATINRLKKEYNYNENSEALNSIYKTIAANKEQKSDLTLDEIAAKNYTLASFNKQEISSEDFAEYLKSKRVALSRLNEKSYVKHWNECAEDGLLTYEKSILEDKYPEFRFLMNEYHDGLLIFEISQKEIWNKASEDTTGLENYFAKHKADYILPERFEGTLIQCNKKKDLKKIMSMISTPDFTLTDSIQNVLSTFANVEEGSFTKGQYPLLDKQVWGDKTKAKGEYKYLVTLGELKPMTERELNEVRGQVLSDYQKQMEENWIKELREKYKPEINTTAIVDKKQ</sequence>
<dbReference type="GO" id="GO:0003755">
    <property type="term" value="F:peptidyl-prolyl cis-trans isomerase activity"/>
    <property type="evidence" value="ECO:0007669"/>
    <property type="project" value="UniProtKB-EC"/>
</dbReference>
<name>A0ABS5JU66_9BACT</name>
<evidence type="ECO:0000256" key="1">
    <source>
        <dbReference type="PROSITE-ProRule" id="PRU00278"/>
    </source>
</evidence>
<dbReference type="EC" id="5.2.1.8" evidence="5"/>
<evidence type="ECO:0000313" key="6">
    <source>
        <dbReference type="Proteomes" id="UP000708576"/>
    </source>
</evidence>
<evidence type="ECO:0000256" key="3">
    <source>
        <dbReference type="SAM" id="SignalP"/>
    </source>
</evidence>
<dbReference type="Proteomes" id="UP000708576">
    <property type="component" value="Unassembled WGS sequence"/>
</dbReference>
<protein>
    <submittedName>
        <fullName evidence="5">Peptidylprolyl isomerase</fullName>
        <ecNumber evidence="5">5.2.1.8</ecNumber>
    </submittedName>
</protein>
<keyword evidence="1 5" id="KW-0413">Isomerase</keyword>
<keyword evidence="6" id="KW-1185">Reference proteome</keyword>
<dbReference type="Pfam" id="PF13616">
    <property type="entry name" value="Rotamase_3"/>
    <property type="match status" value="1"/>
</dbReference>
<keyword evidence="1" id="KW-0697">Rotamase</keyword>
<proteinExistence type="predicted"/>
<dbReference type="SUPFAM" id="SSF54534">
    <property type="entry name" value="FKBP-like"/>
    <property type="match status" value="2"/>
</dbReference>
<evidence type="ECO:0000313" key="5">
    <source>
        <dbReference type="EMBL" id="MBS2098011.1"/>
    </source>
</evidence>
<feature type="chain" id="PRO_5045364130" evidence="3">
    <location>
        <begin position="25"/>
        <end position="642"/>
    </location>
</feature>
<comment type="caution">
    <text evidence="5">The sequence shown here is derived from an EMBL/GenBank/DDBJ whole genome shotgun (WGS) entry which is preliminary data.</text>
</comment>
<dbReference type="InterPro" id="IPR050245">
    <property type="entry name" value="PrsA_foldase"/>
</dbReference>
<dbReference type="PANTHER" id="PTHR47245">
    <property type="entry name" value="PEPTIDYLPROLYL ISOMERASE"/>
    <property type="match status" value="1"/>
</dbReference>
<dbReference type="InterPro" id="IPR000297">
    <property type="entry name" value="PPIase_PpiC"/>
</dbReference>
<evidence type="ECO:0000256" key="2">
    <source>
        <dbReference type="SAM" id="Coils"/>
    </source>
</evidence>
<dbReference type="InterPro" id="IPR046357">
    <property type="entry name" value="PPIase_dom_sf"/>
</dbReference>
<dbReference type="Gene3D" id="3.10.50.40">
    <property type="match status" value="2"/>
</dbReference>
<dbReference type="PROSITE" id="PS01096">
    <property type="entry name" value="PPIC_PPIASE_1"/>
    <property type="match status" value="1"/>
</dbReference>
<feature type="domain" description="PpiC" evidence="4">
    <location>
        <begin position="227"/>
        <end position="330"/>
    </location>
</feature>
<feature type="coiled-coil region" evidence="2">
    <location>
        <begin position="327"/>
        <end position="368"/>
    </location>
</feature>
<dbReference type="EMBL" id="JAGUCO010000003">
    <property type="protein sequence ID" value="MBS2098011.1"/>
    <property type="molecule type" value="Genomic_DNA"/>
</dbReference>
<evidence type="ECO:0000259" key="4">
    <source>
        <dbReference type="PROSITE" id="PS50198"/>
    </source>
</evidence>
<dbReference type="PROSITE" id="PS50198">
    <property type="entry name" value="PPIC_PPIASE_2"/>
    <property type="match status" value="2"/>
</dbReference>